<organism evidence="2 3">
    <name type="scientific">Dermatophagoides farinae</name>
    <name type="common">American house dust mite</name>
    <dbReference type="NCBI Taxonomy" id="6954"/>
    <lineage>
        <taxon>Eukaryota</taxon>
        <taxon>Metazoa</taxon>
        <taxon>Ecdysozoa</taxon>
        <taxon>Arthropoda</taxon>
        <taxon>Chelicerata</taxon>
        <taxon>Arachnida</taxon>
        <taxon>Acari</taxon>
        <taxon>Acariformes</taxon>
        <taxon>Sarcoptiformes</taxon>
        <taxon>Astigmata</taxon>
        <taxon>Psoroptidia</taxon>
        <taxon>Analgoidea</taxon>
        <taxon>Pyroglyphidae</taxon>
        <taxon>Dermatophagoidinae</taxon>
        <taxon>Dermatophagoides</taxon>
    </lineage>
</organism>
<evidence type="ECO:0000313" key="2">
    <source>
        <dbReference type="EMBL" id="KAH9522983.1"/>
    </source>
</evidence>
<protein>
    <submittedName>
        <fullName evidence="2">Uncharacterized protein</fullName>
    </submittedName>
</protein>
<keyword evidence="1" id="KW-0472">Membrane</keyword>
<feature type="transmembrane region" description="Helical" evidence="1">
    <location>
        <begin position="267"/>
        <end position="286"/>
    </location>
</feature>
<dbReference type="AlphaFoldDB" id="A0A922L874"/>
<keyword evidence="3" id="KW-1185">Reference proteome</keyword>
<feature type="transmembrane region" description="Helical" evidence="1">
    <location>
        <begin position="140"/>
        <end position="160"/>
    </location>
</feature>
<reference evidence="2" key="1">
    <citation type="submission" date="2013-05" db="EMBL/GenBank/DDBJ databases">
        <authorList>
            <person name="Yim A.K.Y."/>
            <person name="Chan T.F."/>
            <person name="Ji K.M."/>
            <person name="Liu X.Y."/>
            <person name="Zhou J.W."/>
            <person name="Li R.Q."/>
            <person name="Yang K.Y."/>
            <person name="Li J."/>
            <person name="Li M."/>
            <person name="Law P.T.W."/>
            <person name="Wu Y.L."/>
            <person name="Cai Z.L."/>
            <person name="Qin H."/>
            <person name="Bao Y."/>
            <person name="Leung R.K.K."/>
            <person name="Ng P.K.S."/>
            <person name="Zou J."/>
            <person name="Zhong X.J."/>
            <person name="Ran P.X."/>
            <person name="Zhong N.S."/>
            <person name="Liu Z.G."/>
            <person name="Tsui S.K.W."/>
        </authorList>
    </citation>
    <scope>NUCLEOTIDE SEQUENCE</scope>
    <source>
        <strain evidence="2">Derf</strain>
        <tissue evidence="2">Whole organism</tissue>
    </source>
</reference>
<proteinExistence type="predicted"/>
<evidence type="ECO:0000256" key="1">
    <source>
        <dbReference type="SAM" id="Phobius"/>
    </source>
</evidence>
<dbReference type="EMBL" id="ASGP02000002">
    <property type="protein sequence ID" value="KAH9522983.1"/>
    <property type="molecule type" value="Genomic_DNA"/>
</dbReference>
<evidence type="ECO:0000313" key="3">
    <source>
        <dbReference type="Proteomes" id="UP000790347"/>
    </source>
</evidence>
<feature type="transmembrane region" description="Helical" evidence="1">
    <location>
        <begin position="193"/>
        <end position="214"/>
    </location>
</feature>
<feature type="transmembrane region" description="Helical" evidence="1">
    <location>
        <begin position="292"/>
        <end position="309"/>
    </location>
</feature>
<feature type="transmembrane region" description="Helical" evidence="1">
    <location>
        <begin position="479"/>
        <end position="499"/>
    </location>
</feature>
<feature type="transmembrane region" description="Helical" evidence="1">
    <location>
        <begin position="78"/>
        <end position="98"/>
    </location>
</feature>
<keyword evidence="1" id="KW-0812">Transmembrane</keyword>
<feature type="transmembrane region" description="Helical" evidence="1">
    <location>
        <begin position="35"/>
        <end position="58"/>
    </location>
</feature>
<reference evidence="2" key="2">
    <citation type="journal article" date="2022" name="Res Sq">
        <title>Comparative Genomics Reveals Insights into the Divergent Evolution of Astigmatic Mites and Household Pest Adaptations.</title>
        <authorList>
            <person name="Xiong Q."/>
            <person name="Wan A.T.-Y."/>
            <person name="Liu X.-Y."/>
            <person name="Fung C.S.-H."/>
            <person name="Xiao X."/>
            <person name="Malainual N."/>
            <person name="Hou J."/>
            <person name="Wang L."/>
            <person name="Wang M."/>
            <person name="Yang K."/>
            <person name="Cui Y."/>
            <person name="Leung E."/>
            <person name="Nong W."/>
            <person name="Shin S.-K."/>
            <person name="Au S."/>
            <person name="Jeong K.Y."/>
            <person name="Chew F.T."/>
            <person name="Hui J."/>
            <person name="Leung T.F."/>
            <person name="Tungtrongchitr A."/>
            <person name="Zhong N."/>
            <person name="Liu Z."/>
            <person name="Tsui S."/>
        </authorList>
    </citation>
    <scope>NUCLEOTIDE SEQUENCE</scope>
    <source>
        <strain evidence="2">Derf</strain>
        <tissue evidence="2">Whole organism</tissue>
    </source>
</reference>
<name>A0A922L874_DERFA</name>
<comment type="caution">
    <text evidence="2">The sequence shown here is derived from an EMBL/GenBank/DDBJ whole genome shotgun (WGS) entry which is preliminary data.</text>
</comment>
<keyword evidence="1" id="KW-1133">Transmembrane helix</keyword>
<sequence length="542" mass="65045">MNVKLFRRSDQKAELNISSAMQRKISWTYSTIKPAIWITLNGWISIVFLVCLIIWPHNDYVMSIDTFDKIFGSKRNDFLVIHMIIVFILHEYFWYHFLLEVIHYKSAMNDFFINNWQYDDQQLSPQHRNYLIQFFRKSQFMAVIFLRCFIIGLLAIQFIFSNFSFDLFESYQINLTKLVLSSTLFFSYNIQCIYFIGNVFKSISFTVFIMEFFIVRLKQLSSKSALILQNSFQSSIKVQKLFWYRFHYEYVTLYSEMAIFNLTARNILFFIELLSKSSVVICLLFISQQTKMNIQITFVALAFILYFRVAHMPSYNRICWLSIHRWIARTQWLSMQRNVFTNSFPLRYSLKSRLFVQTMTNNLFGFTCGRMFFISKFKYIQIFLFINDYHNNVSTIRILPNRLECLYVVTATWSFHVCGICESNFHILMTYPSIENAEIKFCIRRGFEIIKFYNLRINYDLFDYQQRKISWTYSTIKPAIWITLNGWISIVFLVCLIIWPHNDYVMSIDIFDEIVGSQRNDFIGRPRKSRGLVQSRLEKREA</sequence>
<gene>
    <name evidence="2" type="ORF">DERF_006536</name>
</gene>
<dbReference type="Proteomes" id="UP000790347">
    <property type="component" value="Unassembled WGS sequence"/>
</dbReference>
<accession>A0A922L874</accession>